<keyword evidence="1" id="KW-0812">Transmembrane</keyword>
<evidence type="ECO:0000313" key="4">
    <source>
        <dbReference type="Proteomes" id="UP000321154"/>
    </source>
</evidence>
<dbReference type="EMBL" id="JACGWW010000001">
    <property type="protein sequence ID" value="MBA8812533.1"/>
    <property type="molecule type" value="Genomic_DNA"/>
</dbReference>
<protein>
    <submittedName>
        <fullName evidence="3">Putative membrane protein YeiB</fullName>
    </submittedName>
</protein>
<feature type="transmembrane region" description="Helical" evidence="1">
    <location>
        <begin position="26"/>
        <end position="46"/>
    </location>
</feature>
<evidence type="ECO:0000256" key="1">
    <source>
        <dbReference type="SAM" id="Phobius"/>
    </source>
</evidence>
<name>A0A7W3PI06_9MICO</name>
<evidence type="ECO:0000313" key="5">
    <source>
        <dbReference type="Proteomes" id="UP000522688"/>
    </source>
</evidence>
<feature type="transmembrane region" description="Helical" evidence="1">
    <location>
        <begin position="90"/>
        <end position="108"/>
    </location>
</feature>
<reference evidence="3 5" key="2">
    <citation type="submission" date="2020-07" db="EMBL/GenBank/DDBJ databases">
        <title>Sequencing the genomes of 1000 actinobacteria strains.</title>
        <authorList>
            <person name="Klenk H.-P."/>
        </authorList>
    </citation>
    <scope>NUCLEOTIDE SEQUENCE [LARGE SCALE GENOMIC DNA]</scope>
    <source>
        <strain evidence="3 5">DSM 10309</strain>
    </source>
</reference>
<feature type="transmembrane region" description="Helical" evidence="1">
    <location>
        <begin position="178"/>
        <end position="199"/>
    </location>
</feature>
<keyword evidence="1" id="KW-0472">Membrane</keyword>
<reference evidence="2 4" key="1">
    <citation type="submission" date="2019-07" db="EMBL/GenBank/DDBJ databases">
        <title>Whole genome shotgun sequence of Frigoribacterium faeni NBRC 103066.</title>
        <authorList>
            <person name="Hosoyama A."/>
            <person name="Uohara A."/>
            <person name="Ohji S."/>
            <person name="Ichikawa N."/>
        </authorList>
    </citation>
    <scope>NUCLEOTIDE SEQUENCE [LARGE SCALE GENOMIC DNA]</scope>
    <source>
        <strain evidence="2 4">NBRC 103066</strain>
    </source>
</reference>
<proteinExistence type="predicted"/>
<dbReference type="AlphaFoldDB" id="A0A7W3PI06"/>
<sequence length="371" mass="38332">MTAVPAGPAVPTAEAVGARRRGADRLVGVDVARGIAVLGMFAAHMWPRDLLDERFFDGRSAILFATLAGVSLGLVSGGASPAPRDRRGPVAGSIAIRAALLIVLGLLLQAWNAYVLVILPYYGVMFVLLLGLLWLPRRALVPVGAVVTLVAPYLAGRVPVDGFGDTTLTGPLGLAADALLVGAYPALVWLPFLIAGLVAARSDLRRRRTQLTMVIVGAVAAVLGYSARFLPGAGAVPALDPADHEGMPAEIVGSGGVAVAVIGLLLLVTGAGREIGAPTAIARTALSPLAATGAQPLTVYTLHLLITAPLFTAYRFAGGSYGLPLGWLVTAVVGTLVYASLWRRFVGRGPLERLVARASRPWDRPGDVSSG</sequence>
<organism evidence="3 5">
    <name type="scientific">Frigoribacterium faeni</name>
    <dbReference type="NCBI Taxonomy" id="145483"/>
    <lineage>
        <taxon>Bacteria</taxon>
        <taxon>Bacillati</taxon>
        <taxon>Actinomycetota</taxon>
        <taxon>Actinomycetes</taxon>
        <taxon>Micrococcales</taxon>
        <taxon>Microbacteriaceae</taxon>
        <taxon>Frigoribacterium</taxon>
    </lineage>
</organism>
<feature type="transmembrane region" description="Helical" evidence="1">
    <location>
        <begin position="323"/>
        <end position="341"/>
    </location>
</feature>
<feature type="transmembrane region" description="Helical" evidence="1">
    <location>
        <begin position="140"/>
        <end position="158"/>
    </location>
</feature>
<accession>A0A7W3PI06</accession>
<keyword evidence="4" id="KW-1185">Reference proteome</keyword>
<comment type="caution">
    <text evidence="3">The sequence shown here is derived from an EMBL/GenBank/DDBJ whole genome shotgun (WGS) entry which is preliminary data.</text>
</comment>
<dbReference type="Proteomes" id="UP000321154">
    <property type="component" value="Unassembled WGS sequence"/>
</dbReference>
<evidence type="ECO:0000313" key="3">
    <source>
        <dbReference type="EMBL" id="MBA8812533.1"/>
    </source>
</evidence>
<feature type="transmembrane region" description="Helical" evidence="1">
    <location>
        <begin position="58"/>
        <end position="78"/>
    </location>
</feature>
<dbReference type="RefSeq" id="WP_146851771.1">
    <property type="nucleotide sequence ID" value="NZ_BAAAHR010000002.1"/>
</dbReference>
<feature type="transmembrane region" description="Helical" evidence="1">
    <location>
        <begin position="251"/>
        <end position="276"/>
    </location>
</feature>
<dbReference type="OrthoDB" id="4966979at2"/>
<feature type="transmembrane region" description="Helical" evidence="1">
    <location>
        <begin position="211"/>
        <end position="231"/>
    </location>
</feature>
<gene>
    <name evidence="3" type="ORF">FB463_000757</name>
    <name evidence="2" type="ORF">FFA01_00590</name>
</gene>
<dbReference type="EMBL" id="BJUV01000001">
    <property type="protein sequence ID" value="GEK81750.1"/>
    <property type="molecule type" value="Genomic_DNA"/>
</dbReference>
<evidence type="ECO:0000313" key="2">
    <source>
        <dbReference type="EMBL" id="GEK81750.1"/>
    </source>
</evidence>
<feature type="transmembrane region" description="Helical" evidence="1">
    <location>
        <begin position="114"/>
        <end position="135"/>
    </location>
</feature>
<dbReference type="Proteomes" id="UP000522688">
    <property type="component" value="Unassembled WGS sequence"/>
</dbReference>
<keyword evidence="1" id="KW-1133">Transmembrane helix</keyword>